<keyword evidence="3" id="KW-1003">Cell membrane</keyword>
<keyword evidence="4 8" id="KW-0812">Transmembrane</keyword>
<name>Q7V2N1_PROMP</name>
<dbReference type="OrthoDB" id="9810850at2"/>
<dbReference type="AlphaFoldDB" id="Q7V2N1"/>
<evidence type="ECO:0000256" key="6">
    <source>
        <dbReference type="ARBA" id="ARBA00023136"/>
    </source>
</evidence>
<feature type="transmembrane region" description="Helical" evidence="9">
    <location>
        <begin position="141"/>
        <end position="160"/>
    </location>
</feature>
<dbReference type="InterPro" id="IPR035973">
    <property type="entry name" value="Cyt_c_oxidase_su3-like_sf"/>
</dbReference>
<evidence type="ECO:0000256" key="5">
    <source>
        <dbReference type="ARBA" id="ARBA00022989"/>
    </source>
</evidence>
<dbReference type="GO" id="GO:0004129">
    <property type="term" value="F:cytochrome-c oxidase activity"/>
    <property type="evidence" value="ECO:0007669"/>
    <property type="project" value="InterPro"/>
</dbReference>
<dbReference type="KEGG" id="pmm:PMM0444"/>
<dbReference type="RefSeq" id="WP_011132080.1">
    <property type="nucleotide sequence ID" value="NC_005072.1"/>
</dbReference>
<dbReference type="EMBL" id="BX548174">
    <property type="protein sequence ID" value="CAE18903.1"/>
    <property type="molecule type" value="Genomic_DNA"/>
</dbReference>
<protein>
    <recommendedName>
        <fullName evidence="7">Oxidase aa(3) subunit 3</fullName>
    </recommendedName>
</protein>
<dbReference type="InterPro" id="IPR013833">
    <property type="entry name" value="Cyt_c_oxidase_su3_a-hlx"/>
</dbReference>
<evidence type="ECO:0000256" key="7">
    <source>
        <dbReference type="ARBA" id="ARBA00083763"/>
    </source>
</evidence>
<dbReference type="eggNOG" id="COG1845">
    <property type="taxonomic scope" value="Bacteria"/>
</dbReference>
<evidence type="ECO:0000256" key="2">
    <source>
        <dbReference type="ARBA" id="ARBA00010581"/>
    </source>
</evidence>
<comment type="similarity">
    <text evidence="2 8">Belongs to the cytochrome c oxidase subunit 3 family.</text>
</comment>
<dbReference type="Gene3D" id="1.20.120.80">
    <property type="entry name" value="Cytochrome c oxidase, subunit III, four-helix bundle"/>
    <property type="match status" value="1"/>
</dbReference>
<evidence type="ECO:0000256" key="4">
    <source>
        <dbReference type="ARBA" id="ARBA00022692"/>
    </source>
</evidence>
<feature type="transmembrane region" description="Helical" evidence="9">
    <location>
        <begin position="60"/>
        <end position="80"/>
    </location>
</feature>
<dbReference type="PANTHER" id="PTHR11403">
    <property type="entry name" value="CYTOCHROME C OXIDASE SUBUNIT III"/>
    <property type="match status" value="1"/>
</dbReference>
<dbReference type="Pfam" id="PF00510">
    <property type="entry name" value="COX3"/>
    <property type="match status" value="1"/>
</dbReference>
<keyword evidence="6 9" id="KW-0472">Membrane</keyword>
<evidence type="ECO:0000259" key="10">
    <source>
        <dbReference type="PROSITE" id="PS50253"/>
    </source>
</evidence>
<comment type="subcellular location">
    <subcellularLocation>
        <location evidence="1 8">Cell membrane</location>
        <topology evidence="1 8">Multi-pass membrane protein</topology>
    </subcellularLocation>
</comment>
<dbReference type="GO" id="GO:0019646">
    <property type="term" value="P:aerobic electron transport chain"/>
    <property type="evidence" value="ECO:0007669"/>
    <property type="project" value="InterPro"/>
</dbReference>
<gene>
    <name evidence="11" type="primary">ctaE</name>
    <name evidence="11" type="ordered locus">PMM0444</name>
</gene>
<feature type="transmembrane region" description="Helical" evidence="9">
    <location>
        <begin position="27"/>
        <end position="48"/>
    </location>
</feature>
<feature type="transmembrane region" description="Helical" evidence="9">
    <location>
        <begin position="181"/>
        <end position="199"/>
    </location>
</feature>
<organism evidence="11 12">
    <name type="scientific">Prochlorococcus marinus subsp. pastoris (strain CCMP1986 / NIES-2087 / MED4)</name>
    <dbReference type="NCBI Taxonomy" id="59919"/>
    <lineage>
        <taxon>Bacteria</taxon>
        <taxon>Bacillati</taxon>
        <taxon>Cyanobacteriota</taxon>
        <taxon>Cyanophyceae</taxon>
        <taxon>Synechococcales</taxon>
        <taxon>Prochlorococcaceae</taxon>
        <taxon>Prochlorococcus</taxon>
    </lineage>
</organism>
<evidence type="ECO:0000256" key="9">
    <source>
        <dbReference type="SAM" id="Phobius"/>
    </source>
</evidence>
<dbReference type="HOGENOM" id="CLU_044071_1_2_3"/>
<dbReference type="Proteomes" id="UP000001026">
    <property type="component" value="Chromosome"/>
</dbReference>
<dbReference type="STRING" id="59919.PMM0444"/>
<keyword evidence="5 9" id="KW-1133">Transmembrane helix</keyword>
<dbReference type="GO" id="GO:0016491">
    <property type="term" value="F:oxidoreductase activity"/>
    <property type="evidence" value="ECO:0007669"/>
    <property type="project" value="UniProtKB-KW"/>
</dbReference>
<evidence type="ECO:0000313" key="12">
    <source>
        <dbReference type="Proteomes" id="UP000001026"/>
    </source>
</evidence>
<evidence type="ECO:0000256" key="1">
    <source>
        <dbReference type="ARBA" id="ARBA00004651"/>
    </source>
</evidence>
<feature type="transmembrane region" description="Helical" evidence="9">
    <location>
        <begin position="101"/>
        <end position="121"/>
    </location>
</feature>
<evidence type="ECO:0000256" key="8">
    <source>
        <dbReference type="RuleBase" id="RU003376"/>
    </source>
</evidence>
<dbReference type="SUPFAM" id="SSF81452">
    <property type="entry name" value="Cytochrome c oxidase subunit III-like"/>
    <property type="match status" value="1"/>
</dbReference>
<reference evidence="11 12" key="1">
    <citation type="journal article" date="2003" name="Nature">
        <title>Genome divergence in two Prochlorococcus ecotypes reflects oceanic niche differentiation.</title>
        <authorList>
            <person name="Rocap G."/>
            <person name="Larimer F.W."/>
            <person name="Lamerdin J.E."/>
            <person name="Malfatti S."/>
            <person name="Chain P."/>
            <person name="Ahlgren N.A."/>
            <person name="Arellano A."/>
            <person name="Coleman M."/>
            <person name="Hauser L."/>
            <person name="Hess W.R."/>
            <person name="Johnson Z.I."/>
            <person name="Land M.L."/>
            <person name="Lindell D."/>
            <person name="Post A.F."/>
            <person name="Regala W."/>
            <person name="Shah M."/>
            <person name="Shaw S.L."/>
            <person name="Steglich C."/>
            <person name="Sullivan M.B."/>
            <person name="Ting C.S."/>
            <person name="Tolonen A."/>
            <person name="Webb E.A."/>
            <person name="Zinser E.R."/>
            <person name="Chisholm S.W."/>
        </authorList>
    </citation>
    <scope>NUCLEOTIDE SEQUENCE [LARGE SCALE GENOMIC DNA]</scope>
    <source>
        <strain evidence="12">CCMP1986 / NIES-2087 / MED4</strain>
    </source>
</reference>
<dbReference type="PROSITE" id="PS50253">
    <property type="entry name" value="COX3"/>
    <property type="match status" value="1"/>
</dbReference>
<dbReference type="GO" id="GO:0005886">
    <property type="term" value="C:plasma membrane"/>
    <property type="evidence" value="ECO:0007669"/>
    <property type="project" value="UniProtKB-SubCell"/>
</dbReference>
<proteinExistence type="inferred from homology"/>
<feature type="domain" description="Heme-copper oxidase subunit III family profile" evidence="10">
    <location>
        <begin position="27"/>
        <end position="200"/>
    </location>
</feature>
<keyword evidence="11" id="KW-0560">Oxidoreductase</keyword>
<dbReference type="FunFam" id="1.20.120.80:FF:000001">
    <property type="entry name" value="Cytochrome (Ubi)quinol oxidase subunit III"/>
    <property type="match status" value="1"/>
</dbReference>
<evidence type="ECO:0000313" key="11">
    <source>
        <dbReference type="EMBL" id="CAE18903.1"/>
    </source>
</evidence>
<accession>Q7V2N1</accession>
<dbReference type="InterPro" id="IPR024791">
    <property type="entry name" value="Cyt_c/ubiquinol_Oxase_su3"/>
</dbReference>
<sequence>MTTLDSSKEIKKNDIEASEHHEDFRMFGLITFLIADGMTFAGFFAAYLTYKAVNPLPDGAIYELELPIPTLNTILLLVSSATFHKAGKALLKNKNSDTQKWLLVTALLGITFLICQLFEYFNLPFGLTDNLFASTFYALTGFHGLHVTLGTLMILIISWQTRPKEGRITNQNMFPLEAVELYWHFVDGIWVILFIILYLL</sequence>
<dbReference type="InterPro" id="IPR000298">
    <property type="entry name" value="Cyt_c_oxidase-like_su3"/>
</dbReference>
<dbReference type="PANTHER" id="PTHR11403:SF2">
    <property type="entry name" value="CYTOCHROME BO(3) UBIQUINOL OXIDASE SUBUNIT 3"/>
    <property type="match status" value="1"/>
</dbReference>
<dbReference type="CDD" id="cd00386">
    <property type="entry name" value="Heme_Cu_Oxidase_III_like"/>
    <property type="match status" value="1"/>
</dbReference>
<evidence type="ECO:0000256" key="3">
    <source>
        <dbReference type="ARBA" id="ARBA00022475"/>
    </source>
</evidence>